<evidence type="ECO:0000256" key="2">
    <source>
        <dbReference type="ARBA" id="ARBA00022448"/>
    </source>
</evidence>
<evidence type="ECO:0000256" key="3">
    <source>
        <dbReference type="ARBA" id="ARBA00022692"/>
    </source>
</evidence>
<feature type="transmembrane region" description="Helical" evidence="6">
    <location>
        <begin position="33"/>
        <end position="50"/>
    </location>
</feature>
<keyword evidence="3 6" id="KW-0812">Transmembrane</keyword>
<comment type="subcellular location">
    <subcellularLocation>
        <location evidence="1">Membrane</location>
        <topology evidence="1">Multi-pass membrane protein</topology>
    </subcellularLocation>
</comment>
<feature type="transmembrane region" description="Helical" evidence="6">
    <location>
        <begin position="277"/>
        <end position="302"/>
    </location>
</feature>
<feature type="transmembrane region" description="Helical" evidence="6">
    <location>
        <begin position="308"/>
        <end position="328"/>
    </location>
</feature>
<feature type="transmembrane region" description="Helical" evidence="6">
    <location>
        <begin position="164"/>
        <end position="185"/>
    </location>
</feature>
<keyword evidence="2" id="KW-0813">Transport</keyword>
<dbReference type="PANTHER" id="PTHR43791:SF1">
    <property type="entry name" value="ALLANTOATE PERMEASE"/>
    <property type="match status" value="1"/>
</dbReference>
<dbReference type="Proteomes" id="UP000473826">
    <property type="component" value="Unassembled WGS sequence"/>
</dbReference>
<dbReference type="GO" id="GO:0022857">
    <property type="term" value="F:transmembrane transporter activity"/>
    <property type="evidence" value="ECO:0007669"/>
    <property type="project" value="InterPro"/>
</dbReference>
<protein>
    <recommendedName>
        <fullName evidence="9">Major facilitator superfamily (MFS) profile domain-containing protein</fullName>
    </recommendedName>
</protein>
<name>A0A7D8Z1W0_VANHU</name>
<comment type="caution">
    <text evidence="7">The sequence shown here is derived from an EMBL/GenBank/DDBJ whole genome shotgun (WGS) entry which is preliminary data.</text>
</comment>
<feature type="transmembrane region" description="Helical" evidence="6">
    <location>
        <begin position="104"/>
        <end position="121"/>
    </location>
</feature>
<dbReference type="Gene3D" id="1.20.1250.20">
    <property type="entry name" value="MFS general substrate transporter like domains"/>
    <property type="match status" value="2"/>
</dbReference>
<organism evidence="7 8">
    <name type="scientific">Vanrija humicola</name>
    <name type="common">Yeast</name>
    <name type="synonym">Cryptococcus humicola</name>
    <dbReference type="NCBI Taxonomy" id="5417"/>
    <lineage>
        <taxon>Eukaryota</taxon>
        <taxon>Fungi</taxon>
        <taxon>Dikarya</taxon>
        <taxon>Basidiomycota</taxon>
        <taxon>Agaricomycotina</taxon>
        <taxon>Tremellomycetes</taxon>
        <taxon>Trichosporonales</taxon>
        <taxon>Trichosporonaceae</taxon>
        <taxon>Vanrija</taxon>
    </lineage>
</organism>
<feature type="transmembrane region" description="Helical" evidence="6">
    <location>
        <begin position="335"/>
        <end position="355"/>
    </location>
</feature>
<evidence type="ECO:0000313" key="8">
    <source>
        <dbReference type="Proteomes" id="UP000473826"/>
    </source>
</evidence>
<dbReference type="OrthoDB" id="6730379at2759"/>
<feature type="transmembrane region" description="Helical" evidence="6">
    <location>
        <begin position="398"/>
        <end position="415"/>
    </location>
</feature>
<keyword evidence="5 6" id="KW-0472">Membrane</keyword>
<dbReference type="InterPro" id="IPR011701">
    <property type="entry name" value="MFS"/>
</dbReference>
<dbReference type="AlphaFoldDB" id="A0A7D8Z1W0"/>
<dbReference type="GO" id="GO:0016020">
    <property type="term" value="C:membrane"/>
    <property type="evidence" value="ECO:0007669"/>
    <property type="project" value="UniProtKB-SubCell"/>
</dbReference>
<sequence>MVDYEKHDASSRVEVADTDHITEQESRRVSRKVDWNVLPVFCAVFALQFLDKTALTYTTAMTFFIDTGITQDQYSWMASIFLKATLLTAPPTGILLQRLPLSKFTAFSIIMWGLMVCLHVVCGRNFGAYMAVRFFLGVFESTLSPALMLFTQQYYKANEQGTRTGIWASFATWAGFLGAGVAYGLATAEADGGPGALTMPAWKAFFLFLGCSTIFVGFIFGIFIPDTPDKARFFTARDKVVSKIRTRDNKQELFAKEWKWYQTVDAITDPQVWAASLIAFLAAICTSGITTFYGIMVISLGFMPRTAILLSMVNCWVSPFTIIILYLGDRFRKRSLFAIIPTAVSIAGSCMVWQIPRTLSHRTPRLAGFFLSLSFAVSAITAMSLITTNVAGRTKTTTAQAMFLMCTCLGGFVGPKTWRDGPTYTRAWILIIACNAANICLLTFLYLYYRWQNNRRDRRGGAVPDNKGDLTDR</sequence>
<feature type="transmembrane region" description="Helical" evidence="6">
    <location>
        <begin position="127"/>
        <end position="152"/>
    </location>
</feature>
<evidence type="ECO:0008006" key="9">
    <source>
        <dbReference type="Google" id="ProtNLM"/>
    </source>
</evidence>
<evidence type="ECO:0000256" key="5">
    <source>
        <dbReference type="ARBA" id="ARBA00023136"/>
    </source>
</evidence>
<keyword evidence="8" id="KW-1185">Reference proteome</keyword>
<keyword evidence="4 6" id="KW-1133">Transmembrane helix</keyword>
<dbReference type="EMBL" id="QKWK01000021">
    <property type="protein sequence ID" value="TXT03805.1"/>
    <property type="molecule type" value="Genomic_DNA"/>
</dbReference>
<proteinExistence type="predicted"/>
<feature type="transmembrane region" description="Helical" evidence="6">
    <location>
        <begin position="205"/>
        <end position="224"/>
    </location>
</feature>
<dbReference type="InterPro" id="IPR036259">
    <property type="entry name" value="MFS_trans_sf"/>
</dbReference>
<dbReference type="PANTHER" id="PTHR43791">
    <property type="entry name" value="PERMEASE-RELATED"/>
    <property type="match status" value="1"/>
</dbReference>
<feature type="transmembrane region" description="Helical" evidence="6">
    <location>
        <begin position="76"/>
        <end position="97"/>
    </location>
</feature>
<dbReference type="SUPFAM" id="SSF103473">
    <property type="entry name" value="MFS general substrate transporter"/>
    <property type="match status" value="1"/>
</dbReference>
<evidence type="ECO:0000256" key="6">
    <source>
        <dbReference type="SAM" id="Phobius"/>
    </source>
</evidence>
<accession>A0A7D8Z1W0</accession>
<reference evidence="7 8" key="1">
    <citation type="journal article" date="2019" name="PLoS Genet.">
        <title>Convergent evolution of linked mating-type loci in basidiomycete fungi.</title>
        <authorList>
            <person name="Sun S."/>
            <person name="Coelho M.A."/>
            <person name="Heitman J."/>
            <person name="Nowrousian M."/>
        </authorList>
    </citation>
    <scope>NUCLEOTIDE SEQUENCE [LARGE SCALE GENOMIC DNA]</scope>
    <source>
        <strain evidence="7 8">CBS 4282</strain>
    </source>
</reference>
<gene>
    <name evidence="7" type="ORF">VHUM_04369</name>
</gene>
<evidence type="ECO:0000256" key="4">
    <source>
        <dbReference type="ARBA" id="ARBA00022989"/>
    </source>
</evidence>
<dbReference type="Pfam" id="PF07690">
    <property type="entry name" value="MFS_1"/>
    <property type="match status" value="1"/>
</dbReference>
<feature type="transmembrane region" description="Helical" evidence="6">
    <location>
        <begin position="427"/>
        <end position="449"/>
    </location>
</feature>
<feature type="transmembrane region" description="Helical" evidence="6">
    <location>
        <begin position="367"/>
        <end position="386"/>
    </location>
</feature>
<evidence type="ECO:0000256" key="1">
    <source>
        <dbReference type="ARBA" id="ARBA00004141"/>
    </source>
</evidence>
<evidence type="ECO:0000313" key="7">
    <source>
        <dbReference type="EMBL" id="TXT03805.1"/>
    </source>
</evidence>